<reference evidence="1" key="2">
    <citation type="submission" date="2025-08" db="UniProtKB">
        <authorList>
            <consortium name="Ensembl"/>
        </authorList>
    </citation>
    <scope>IDENTIFICATION</scope>
</reference>
<dbReference type="Proteomes" id="UP000007303">
    <property type="component" value="Unassembled WGS sequence"/>
</dbReference>
<dbReference type="Ensembl" id="ENSTNIT00000008387.1">
    <property type="protein sequence ID" value="ENSTNIP00000008221.1"/>
    <property type="gene ID" value="ENSTNIG00000005522.1"/>
</dbReference>
<dbReference type="AlphaFoldDB" id="H3CIZ2"/>
<dbReference type="InParanoid" id="H3CIZ2"/>
<keyword evidence="2" id="KW-1185">Reference proteome</keyword>
<organism evidence="1 2">
    <name type="scientific">Tetraodon nigroviridis</name>
    <name type="common">Spotted green pufferfish</name>
    <name type="synonym">Chelonodon nigroviridis</name>
    <dbReference type="NCBI Taxonomy" id="99883"/>
    <lineage>
        <taxon>Eukaryota</taxon>
        <taxon>Metazoa</taxon>
        <taxon>Chordata</taxon>
        <taxon>Craniata</taxon>
        <taxon>Vertebrata</taxon>
        <taxon>Euteleostomi</taxon>
        <taxon>Actinopterygii</taxon>
        <taxon>Neopterygii</taxon>
        <taxon>Teleostei</taxon>
        <taxon>Neoteleostei</taxon>
        <taxon>Acanthomorphata</taxon>
        <taxon>Eupercaria</taxon>
        <taxon>Tetraodontiformes</taxon>
        <taxon>Tetradontoidea</taxon>
        <taxon>Tetraodontidae</taxon>
        <taxon>Tetraodon</taxon>
    </lineage>
</organism>
<evidence type="ECO:0000313" key="1">
    <source>
        <dbReference type="Ensembl" id="ENSTNIP00000008221.1"/>
    </source>
</evidence>
<dbReference type="PANTHER" id="PTHR47773">
    <property type="entry name" value="SI:DKEY-9I5.2-RELATED"/>
    <property type="match status" value="1"/>
</dbReference>
<dbReference type="GeneTree" id="ENSGT00940000167570"/>
<accession>H3CIZ2</accession>
<reference evidence="1" key="3">
    <citation type="submission" date="2025-09" db="UniProtKB">
        <authorList>
            <consortium name="Ensembl"/>
        </authorList>
    </citation>
    <scope>IDENTIFICATION</scope>
</reference>
<protein>
    <submittedName>
        <fullName evidence="1">Uncharacterized protein</fullName>
    </submittedName>
</protein>
<proteinExistence type="predicted"/>
<evidence type="ECO:0000313" key="2">
    <source>
        <dbReference type="Proteomes" id="UP000007303"/>
    </source>
</evidence>
<sequence>MRLCGQITMPSTPVFKSALSAAVFSYNSEDMALLLQAVRAGHPQKYESLSDGQLIDTHVTKHDLSHYVRRITVGPQETFVRVQSAIDILKGPAGMDENQIHLFKSADAVDQVWERQQKHLECIQDPPGRNMYTIKKYVTRNGVRLPHYTTDRGSNSLEGFHSFLPNMIPGPHCAAVPFQVYLLAGIACHGSTREEAPRLHVPSRAAVEREVPEAVWNGGGSKFQSSRATWCGTHWSGVFVCSVNGHFQCPGPLCAADTDVAGC</sequence>
<dbReference type="HOGENOM" id="CLU_1057555_0_0_1"/>
<name>H3CIZ2_TETNG</name>
<reference evidence="2" key="1">
    <citation type="journal article" date="2004" name="Nature">
        <title>Genome duplication in the teleost fish Tetraodon nigroviridis reveals the early vertebrate proto-karyotype.</title>
        <authorList>
            <person name="Jaillon O."/>
            <person name="Aury J.-M."/>
            <person name="Brunet F."/>
            <person name="Petit J.-L."/>
            <person name="Stange-Thomann N."/>
            <person name="Mauceli E."/>
            <person name="Bouneau L."/>
            <person name="Fischer C."/>
            <person name="Ozouf-Costaz C."/>
            <person name="Bernot A."/>
            <person name="Nicaud S."/>
            <person name="Jaffe D."/>
            <person name="Fisher S."/>
            <person name="Lutfalla G."/>
            <person name="Dossat C."/>
            <person name="Segurens B."/>
            <person name="Dasilva C."/>
            <person name="Salanoubat M."/>
            <person name="Levy M."/>
            <person name="Boudet N."/>
            <person name="Castellano S."/>
            <person name="Anthouard V."/>
            <person name="Jubin C."/>
            <person name="Castelli V."/>
            <person name="Katinka M."/>
            <person name="Vacherie B."/>
            <person name="Biemont C."/>
            <person name="Skalli Z."/>
            <person name="Cattolico L."/>
            <person name="Poulain J."/>
            <person name="De Berardinis V."/>
            <person name="Cruaud C."/>
            <person name="Duprat S."/>
            <person name="Brottier P."/>
            <person name="Coutanceau J.-P."/>
            <person name="Gouzy J."/>
            <person name="Parra G."/>
            <person name="Lardier G."/>
            <person name="Chapple C."/>
            <person name="McKernan K.J."/>
            <person name="McEwan P."/>
            <person name="Bosak S."/>
            <person name="Kellis M."/>
            <person name="Volff J.-N."/>
            <person name="Guigo R."/>
            <person name="Zody M.C."/>
            <person name="Mesirov J."/>
            <person name="Lindblad-Toh K."/>
            <person name="Birren B."/>
            <person name="Nusbaum C."/>
            <person name="Kahn D."/>
            <person name="Robinson-Rechavi M."/>
            <person name="Laudet V."/>
            <person name="Schachter V."/>
            <person name="Quetier F."/>
            <person name="Saurin W."/>
            <person name="Scarpelli C."/>
            <person name="Wincker P."/>
            <person name="Lander E.S."/>
            <person name="Weissenbach J."/>
            <person name="Roest Crollius H."/>
        </authorList>
    </citation>
    <scope>NUCLEOTIDE SEQUENCE [LARGE SCALE GENOMIC DNA]</scope>
</reference>
<dbReference type="PANTHER" id="PTHR47773:SF1">
    <property type="entry name" value="C2H2-TYPE DOMAIN-CONTAINING PROTEIN"/>
    <property type="match status" value="1"/>
</dbReference>
<dbReference type="OMA" id="PAGMDEN"/>